<evidence type="ECO:0000313" key="3">
    <source>
        <dbReference type="Proteomes" id="UP000695022"/>
    </source>
</evidence>
<dbReference type="PANTHER" id="PTHR31389">
    <property type="entry name" value="LD39211P"/>
    <property type="match status" value="1"/>
</dbReference>
<feature type="transmembrane region" description="Helical" evidence="2">
    <location>
        <begin position="20"/>
        <end position="40"/>
    </location>
</feature>
<evidence type="ECO:0000256" key="2">
    <source>
        <dbReference type="SAM" id="Phobius"/>
    </source>
</evidence>
<feature type="region of interest" description="Disordered" evidence="1">
    <location>
        <begin position="209"/>
        <end position="234"/>
    </location>
</feature>
<feature type="region of interest" description="Disordered" evidence="1">
    <location>
        <begin position="323"/>
        <end position="395"/>
    </location>
</feature>
<feature type="compositionally biased region" description="Low complexity" evidence="1">
    <location>
        <begin position="323"/>
        <end position="350"/>
    </location>
</feature>
<reference evidence="4" key="1">
    <citation type="submission" date="2025-08" db="UniProtKB">
        <authorList>
            <consortium name="RefSeq"/>
        </authorList>
    </citation>
    <scope>IDENTIFICATION</scope>
</reference>
<keyword evidence="2" id="KW-0472">Membrane</keyword>
<organism evidence="3 4">
    <name type="scientific">Priapulus caudatus</name>
    <name type="common">Priapulid worm</name>
    <dbReference type="NCBI Taxonomy" id="37621"/>
    <lineage>
        <taxon>Eukaryota</taxon>
        <taxon>Metazoa</taxon>
        <taxon>Ecdysozoa</taxon>
        <taxon>Scalidophora</taxon>
        <taxon>Priapulida</taxon>
        <taxon>Priapulimorpha</taxon>
        <taxon>Priapulimorphida</taxon>
        <taxon>Priapulidae</taxon>
        <taxon>Priapulus</taxon>
    </lineage>
</organism>
<protein>
    <submittedName>
        <fullName evidence="4">Uncharacterized protein LOC106806676</fullName>
    </submittedName>
</protein>
<evidence type="ECO:0000313" key="4">
    <source>
        <dbReference type="RefSeq" id="XP_014664173.1"/>
    </source>
</evidence>
<keyword evidence="2" id="KW-1133">Transmembrane helix</keyword>
<dbReference type="PANTHER" id="PTHR31389:SF4">
    <property type="entry name" value="LD39211P"/>
    <property type="match status" value="1"/>
</dbReference>
<dbReference type="GeneID" id="106806676"/>
<feature type="region of interest" description="Disordered" evidence="1">
    <location>
        <begin position="79"/>
        <end position="108"/>
    </location>
</feature>
<sequence>MPQLSRNSMRAKFFRYGPQVGRAVAAIVIVACVLYLAIVYRKPARAHQVEPTTASPPFALPLVDDNEPRLQDVVDDVGEKGDDVIDAGNDVIGDDKTAASKEEEEEKPIVLPDDAVPPFKVDRSGDYFKVPANRRKTLHRQAMAGQYDEIVLGHMGSLNDRRPPPPPPPMYGPDGRPMEILAMGPDSYHPLHTDEYGTLPRDGFMAGPRPRDMPPPPGLAPRHHHPHDGHMPHGGEPFHPSFMPGDNMPAPPPGGDFWGPPPGGDFRGMGYGGMGPNSDAGFPRGDNQVQQRAPLMDFRGEGGPPFIDGPGRQGAPFMPGPGRRGAPFMPGPGRRGAPFMPGPGRRGPPFMDAPGRQPPPPPFLDAPGQQGASFIDPWRSRPTDNRGDASPTKRITTQVLERGYPVRNRAPGELVSDDGFYPTTELPFDPMHMIPGVDINDIVKLQTIMYRILPETEPYMLPYRAPSVDRPVFTTGFDDSHFHEGQEYVRMFQDELRPDYDLVIYDLGLSTDNNKWVQDNCGCKLRPFEFNNYPPHVRDLENFAFKLMILQEMLHEFGFVFWTDTSFRLESDWTKERLEHILTDTRDGLGVSMWSNNLPQSCFVHPGMYEFLEESPDDFVDTSALEGGAILIHNNRWVQQNLFTPWLMCGLHWECIAPEGASRDSCMLDNMGTTDHCCHQYDQAAMSLIMERVFHFNPEYYRPRDRVHFFDRVEERAGFNKKK</sequence>
<accession>A0ABM1DW52</accession>
<dbReference type="Proteomes" id="UP000695022">
    <property type="component" value="Unplaced"/>
</dbReference>
<name>A0ABM1DW52_PRICU</name>
<dbReference type="InterPro" id="IPR012444">
    <property type="entry name" value="DUF1647"/>
</dbReference>
<evidence type="ECO:0000256" key="1">
    <source>
        <dbReference type="SAM" id="MobiDB-lite"/>
    </source>
</evidence>
<feature type="compositionally biased region" description="Basic and acidic residues" evidence="1">
    <location>
        <begin position="378"/>
        <end position="387"/>
    </location>
</feature>
<keyword evidence="3" id="KW-1185">Reference proteome</keyword>
<proteinExistence type="predicted"/>
<dbReference type="RefSeq" id="XP_014664173.1">
    <property type="nucleotide sequence ID" value="XM_014808687.1"/>
</dbReference>
<gene>
    <name evidence="4" type="primary">LOC106806676</name>
</gene>
<dbReference type="Pfam" id="PF07801">
    <property type="entry name" value="DUF1647"/>
    <property type="match status" value="1"/>
</dbReference>
<keyword evidence="2" id="KW-0812">Transmembrane</keyword>